<reference evidence="1" key="1">
    <citation type="submission" date="2020-05" db="EMBL/GenBank/DDBJ databases">
        <title>Large-scale comparative analyses of tick genomes elucidate their genetic diversity and vector capacities.</title>
        <authorList>
            <person name="Jia N."/>
            <person name="Wang J."/>
            <person name="Shi W."/>
            <person name="Du L."/>
            <person name="Sun Y."/>
            <person name="Zhan W."/>
            <person name="Jiang J."/>
            <person name="Wang Q."/>
            <person name="Zhang B."/>
            <person name="Ji P."/>
            <person name="Sakyi L.B."/>
            <person name="Cui X."/>
            <person name="Yuan T."/>
            <person name="Jiang B."/>
            <person name="Yang W."/>
            <person name="Lam T.T.-Y."/>
            <person name="Chang Q."/>
            <person name="Ding S."/>
            <person name="Wang X."/>
            <person name="Zhu J."/>
            <person name="Ruan X."/>
            <person name="Zhao L."/>
            <person name="Wei J."/>
            <person name="Que T."/>
            <person name="Du C."/>
            <person name="Cheng J."/>
            <person name="Dai P."/>
            <person name="Han X."/>
            <person name="Huang E."/>
            <person name="Gao Y."/>
            <person name="Liu J."/>
            <person name="Shao H."/>
            <person name="Ye R."/>
            <person name="Li L."/>
            <person name="Wei W."/>
            <person name="Wang X."/>
            <person name="Wang C."/>
            <person name="Yang T."/>
            <person name="Huo Q."/>
            <person name="Li W."/>
            <person name="Guo W."/>
            <person name="Chen H."/>
            <person name="Zhou L."/>
            <person name="Ni X."/>
            <person name="Tian J."/>
            <person name="Zhou Y."/>
            <person name="Sheng Y."/>
            <person name="Liu T."/>
            <person name="Pan Y."/>
            <person name="Xia L."/>
            <person name="Li J."/>
            <person name="Zhao F."/>
            <person name="Cao W."/>
        </authorList>
    </citation>
    <scope>NUCLEOTIDE SEQUENCE</scope>
    <source>
        <strain evidence="1">Dsil-2018</strain>
    </source>
</reference>
<evidence type="ECO:0000313" key="1">
    <source>
        <dbReference type="EMBL" id="KAH7970623.1"/>
    </source>
</evidence>
<dbReference type="Proteomes" id="UP000821865">
    <property type="component" value="Chromosome 11"/>
</dbReference>
<dbReference type="EMBL" id="CM023480">
    <property type="protein sequence ID" value="KAH7970623.1"/>
    <property type="molecule type" value="Genomic_DNA"/>
</dbReference>
<protein>
    <submittedName>
        <fullName evidence="1">Uncharacterized protein</fullName>
    </submittedName>
</protein>
<sequence>MISTEPPPRMTGIEQPQHDVAALSLRLPQYWPADPQPWIAQVNSQFAIARVTSQTQKFNHLVSPLPPKIATELRDLILELPETDPFDIPTHALV</sequence>
<evidence type="ECO:0000313" key="2">
    <source>
        <dbReference type="Proteomes" id="UP000821865"/>
    </source>
</evidence>
<keyword evidence="2" id="KW-1185">Reference proteome</keyword>
<accession>A0ACB8DIS3</accession>
<comment type="caution">
    <text evidence="1">The sequence shown here is derived from an EMBL/GenBank/DDBJ whole genome shotgun (WGS) entry which is preliminary data.</text>
</comment>
<proteinExistence type="predicted"/>
<name>A0ACB8DIS3_DERSI</name>
<organism evidence="1 2">
    <name type="scientific">Dermacentor silvarum</name>
    <name type="common">Tick</name>
    <dbReference type="NCBI Taxonomy" id="543639"/>
    <lineage>
        <taxon>Eukaryota</taxon>
        <taxon>Metazoa</taxon>
        <taxon>Ecdysozoa</taxon>
        <taxon>Arthropoda</taxon>
        <taxon>Chelicerata</taxon>
        <taxon>Arachnida</taxon>
        <taxon>Acari</taxon>
        <taxon>Parasitiformes</taxon>
        <taxon>Ixodida</taxon>
        <taxon>Ixodoidea</taxon>
        <taxon>Ixodidae</taxon>
        <taxon>Rhipicephalinae</taxon>
        <taxon>Dermacentor</taxon>
    </lineage>
</organism>
<gene>
    <name evidence="1" type="ORF">HPB49_012770</name>
</gene>